<sequence>MKLRLYTHPESSAGQRVQIALNLKQLPFECIAAASIDARSYQRMNPQGLMPVLEIDGRPFAQSLAIMELLEELIPEPALLPRDPLLRAQVRSFAQLIASDLHPLNNRRVRGYIAEHFEADEIRQDNWYRHWVKQAFVSLEADLARRPVAWNFCFADMPGMADACLIPQMQKARDFGCDLSSYRLLNAVDAACREREAFQVAKVPFASAEGTKEKVGP</sequence>
<dbReference type="InterPro" id="IPR040079">
    <property type="entry name" value="Glutathione_S-Trfase"/>
</dbReference>
<dbReference type="GO" id="GO:0016853">
    <property type="term" value="F:isomerase activity"/>
    <property type="evidence" value="ECO:0007669"/>
    <property type="project" value="UniProtKB-KW"/>
</dbReference>
<dbReference type="Proteomes" id="UP001235094">
    <property type="component" value="Unassembled WGS sequence"/>
</dbReference>
<keyword evidence="5" id="KW-1185">Reference proteome</keyword>
<dbReference type="InterPro" id="IPR004045">
    <property type="entry name" value="Glutathione_S-Trfase_N"/>
</dbReference>
<dbReference type="PROSITE" id="PS50404">
    <property type="entry name" value="GST_NTER"/>
    <property type="match status" value="1"/>
</dbReference>
<evidence type="ECO:0000313" key="5">
    <source>
        <dbReference type="Proteomes" id="UP001235094"/>
    </source>
</evidence>
<dbReference type="SUPFAM" id="SSF47616">
    <property type="entry name" value="GST C-terminal domain-like"/>
    <property type="match status" value="1"/>
</dbReference>
<accession>A0ABU0LUY1</accession>
<feature type="domain" description="GST C-terminal" evidence="3">
    <location>
        <begin position="83"/>
        <end position="217"/>
    </location>
</feature>
<dbReference type="RefSeq" id="WP_306891163.1">
    <property type="nucleotide sequence ID" value="NZ_JAUSVR010000013.1"/>
</dbReference>
<dbReference type="InterPro" id="IPR036282">
    <property type="entry name" value="Glutathione-S-Trfase_C_sf"/>
</dbReference>
<dbReference type="SFLD" id="SFLDS00019">
    <property type="entry name" value="Glutathione_Transferase_(cytos"/>
    <property type="match status" value="1"/>
</dbReference>
<evidence type="ECO:0000259" key="3">
    <source>
        <dbReference type="PROSITE" id="PS50405"/>
    </source>
</evidence>
<dbReference type="InterPro" id="IPR010987">
    <property type="entry name" value="Glutathione-S-Trfase_C-like"/>
</dbReference>
<dbReference type="SUPFAM" id="SSF52833">
    <property type="entry name" value="Thioredoxin-like"/>
    <property type="match status" value="1"/>
</dbReference>
<organism evidence="4 5">
    <name type="scientific">Ancylobacter amanitiformis</name>
    <dbReference type="NCBI Taxonomy" id="217069"/>
    <lineage>
        <taxon>Bacteria</taxon>
        <taxon>Pseudomonadati</taxon>
        <taxon>Pseudomonadota</taxon>
        <taxon>Alphaproteobacteria</taxon>
        <taxon>Hyphomicrobiales</taxon>
        <taxon>Xanthobacteraceae</taxon>
        <taxon>Ancylobacter</taxon>
    </lineage>
</organism>
<proteinExistence type="inferred from homology"/>
<gene>
    <name evidence="4" type="ORF">QOZ99_003390</name>
</gene>
<evidence type="ECO:0000259" key="2">
    <source>
        <dbReference type="PROSITE" id="PS50404"/>
    </source>
</evidence>
<name>A0ABU0LUY1_9HYPH</name>
<dbReference type="PROSITE" id="PS50405">
    <property type="entry name" value="GST_CTER"/>
    <property type="match status" value="1"/>
</dbReference>
<protein>
    <submittedName>
        <fullName evidence="4">Maleylacetoacetate isomerase</fullName>
    </submittedName>
</protein>
<comment type="caution">
    <text evidence="4">The sequence shown here is derived from an EMBL/GenBank/DDBJ whole genome shotgun (WGS) entry which is preliminary data.</text>
</comment>
<keyword evidence="4" id="KW-0413">Isomerase</keyword>
<dbReference type="Gene3D" id="3.40.30.10">
    <property type="entry name" value="Glutaredoxin"/>
    <property type="match status" value="1"/>
</dbReference>
<dbReference type="InterPro" id="IPR005955">
    <property type="entry name" value="GST_Zeta"/>
</dbReference>
<dbReference type="SFLD" id="SFLDG00358">
    <property type="entry name" value="Main_(cytGST)"/>
    <property type="match status" value="1"/>
</dbReference>
<evidence type="ECO:0000256" key="1">
    <source>
        <dbReference type="ARBA" id="ARBA00010007"/>
    </source>
</evidence>
<dbReference type="Pfam" id="PF13417">
    <property type="entry name" value="GST_N_3"/>
    <property type="match status" value="1"/>
</dbReference>
<evidence type="ECO:0000313" key="4">
    <source>
        <dbReference type="EMBL" id="MDQ0512480.1"/>
    </source>
</evidence>
<dbReference type="PANTHER" id="PTHR42673">
    <property type="entry name" value="MALEYLACETOACETATE ISOMERASE"/>
    <property type="match status" value="1"/>
</dbReference>
<dbReference type="Gene3D" id="1.20.1050.10">
    <property type="match status" value="1"/>
</dbReference>
<dbReference type="NCBIfam" id="TIGR01262">
    <property type="entry name" value="maiA"/>
    <property type="match status" value="1"/>
</dbReference>
<feature type="domain" description="GST N-terminal" evidence="2">
    <location>
        <begin position="1"/>
        <end position="78"/>
    </location>
</feature>
<reference evidence="4 5" key="1">
    <citation type="submission" date="2023-07" db="EMBL/GenBank/DDBJ databases">
        <title>Genomic Encyclopedia of Type Strains, Phase IV (KMG-IV): sequencing the most valuable type-strain genomes for metagenomic binning, comparative biology and taxonomic classification.</title>
        <authorList>
            <person name="Goeker M."/>
        </authorList>
    </citation>
    <scope>NUCLEOTIDE SEQUENCE [LARGE SCALE GENOMIC DNA]</scope>
    <source>
        <strain evidence="4 5">DSM 15561</strain>
    </source>
</reference>
<dbReference type="InterPro" id="IPR036249">
    <property type="entry name" value="Thioredoxin-like_sf"/>
</dbReference>
<dbReference type="PANTHER" id="PTHR42673:SF4">
    <property type="entry name" value="MALEYLACETOACETATE ISOMERASE"/>
    <property type="match status" value="1"/>
</dbReference>
<dbReference type="EMBL" id="JAUSVR010000013">
    <property type="protein sequence ID" value="MDQ0512480.1"/>
    <property type="molecule type" value="Genomic_DNA"/>
</dbReference>
<comment type="similarity">
    <text evidence="1">Belongs to the GST superfamily. Zeta family.</text>
</comment>